<dbReference type="RefSeq" id="XP_007323374.1">
    <property type="nucleotide sequence ID" value="XM_007323312.1"/>
</dbReference>
<dbReference type="KEGG" id="sla:SERLADRAFT_363772"/>
<dbReference type="HOGENOM" id="CLU_2172613_0_0_1"/>
<organism>
    <name type="scientific">Serpula lacrymans var. lacrymans (strain S7.9)</name>
    <name type="common">Dry rot fungus</name>
    <dbReference type="NCBI Taxonomy" id="578457"/>
    <lineage>
        <taxon>Eukaryota</taxon>
        <taxon>Fungi</taxon>
        <taxon>Dikarya</taxon>
        <taxon>Basidiomycota</taxon>
        <taxon>Agaricomycotina</taxon>
        <taxon>Agaricomycetes</taxon>
        <taxon>Agaricomycetidae</taxon>
        <taxon>Boletales</taxon>
        <taxon>Coniophorineae</taxon>
        <taxon>Serpulaceae</taxon>
        <taxon>Serpula</taxon>
    </lineage>
</organism>
<sequence length="110" mass="12380">MSIVPIHDTPILGMATRPKVDKAVEYGNAASFWVEYPSGLVDVSRSRHVDNDATHGPIAPPAVLPSQLDIPVDRERMIRIDKTSSAIVIIDMQKYSRQAHFQFSYPNDYR</sequence>
<proteinExistence type="predicted"/>
<name>F8PAV1_SERL9</name>
<dbReference type="OrthoDB" id="167809at2759"/>
<gene>
    <name evidence="1" type="ORF">SERLADRAFT_363772</name>
</gene>
<protein>
    <recommendedName>
        <fullName evidence="2">Isochorismatase-like domain-containing protein</fullName>
    </recommendedName>
</protein>
<dbReference type="AlphaFoldDB" id="F8PAV1"/>
<dbReference type="GeneID" id="18810007"/>
<evidence type="ECO:0008006" key="2">
    <source>
        <dbReference type="Google" id="ProtNLM"/>
    </source>
</evidence>
<dbReference type="Proteomes" id="UP000008064">
    <property type="component" value="Unassembled WGS sequence"/>
</dbReference>
<accession>F8PAV1</accession>
<evidence type="ECO:0000313" key="1">
    <source>
        <dbReference type="EMBL" id="EGO19939.1"/>
    </source>
</evidence>
<dbReference type="EMBL" id="GL945442">
    <property type="protein sequence ID" value="EGO19939.1"/>
    <property type="molecule type" value="Genomic_DNA"/>
</dbReference>
<reference evidence="1" key="1">
    <citation type="submission" date="2011-04" db="EMBL/GenBank/DDBJ databases">
        <title>Evolution of plant cell wall degrading machinery underlies the functional diversity of forest fungi.</title>
        <authorList>
            <consortium name="US DOE Joint Genome Institute (JGI-PGF)"/>
            <person name="Eastwood D.C."/>
            <person name="Floudas D."/>
            <person name="Binder M."/>
            <person name="Majcherczyk A."/>
            <person name="Schneider P."/>
            <person name="Aerts A."/>
            <person name="Asiegbu F.O."/>
            <person name="Baker S.E."/>
            <person name="Barry K."/>
            <person name="Bendiksby M."/>
            <person name="Blumentritt M."/>
            <person name="Coutinho P.M."/>
            <person name="Cullen D."/>
            <person name="Cullen D."/>
            <person name="Gathman A."/>
            <person name="Goodell B."/>
            <person name="Henrissat B."/>
            <person name="Ihrmark K."/>
            <person name="Kauserud H."/>
            <person name="Kohler A."/>
            <person name="LaButti K."/>
            <person name="Lapidus A."/>
            <person name="Lavin J.L."/>
            <person name="Lee Y.-H."/>
            <person name="Lindquist E."/>
            <person name="Lilly W."/>
            <person name="Lucas S."/>
            <person name="Morin E."/>
            <person name="Murat C."/>
            <person name="Oguiza J.A."/>
            <person name="Park J."/>
            <person name="Pisabarro A.G."/>
            <person name="Riley R."/>
            <person name="Rosling A."/>
            <person name="Salamov A."/>
            <person name="Schmidt O."/>
            <person name="Schmutz J."/>
            <person name="Skrede I."/>
            <person name="Stenlid J."/>
            <person name="Wiebenga A."/>
            <person name="Xie X."/>
            <person name="Kues U."/>
            <person name="Hibbett D.S."/>
            <person name="Hoffmeister D."/>
            <person name="Hogberg N."/>
            <person name="Martin F."/>
            <person name="Grigoriev I.V."/>
            <person name="Watkinson S.C."/>
        </authorList>
    </citation>
    <scope>NUCLEOTIDE SEQUENCE</scope>
    <source>
        <strain evidence="1">S7.9</strain>
    </source>
</reference>